<feature type="region of interest" description="Disordered" evidence="1">
    <location>
        <begin position="105"/>
        <end position="163"/>
    </location>
</feature>
<dbReference type="SMART" id="SM00239">
    <property type="entry name" value="C2"/>
    <property type="match status" value="2"/>
</dbReference>
<accession>A0A2J7Q912</accession>
<feature type="domain" description="C2" evidence="2">
    <location>
        <begin position="428"/>
        <end position="569"/>
    </location>
</feature>
<dbReference type="OrthoDB" id="10259057at2759"/>
<dbReference type="InterPro" id="IPR035892">
    <property type="entry name" value="C2_domain_sf"/>
</dbReference>
<reference evidence="3 4" key="1">
    <citation type="submission" date="2017-12" db="EMBL/GenBank/DDBJ databases">
        <title>Hemimetabolous genomes reveal molecular basis of termite eusociality.</title>
        <authorList>
            <person name="Harrison M.C."/>
            <person name="Jongepier E."/>
            <person name="Robertson H.M."/>
            <person name="Arning N."/>
            <person name="Bitard-Feildel T."/>
            <person name="Chao H."/>
            <person name="Childers C.P."/>
            <person name="Dinh H."/>
            <person name="Doddapaneni H."/>
            <person name="Dugan S."/>
            <person name="Gowin J."/>
            <person name="Greiner C."/>
            <person name="Han Y."/>
            <person name="Hu H."/>
            <person name="Hughes D.S.T."/>
            <person name="Huylmans A.-K."/>
            <person name="Kemena C."/>
            <person name="Kremer L.P.M."/>
            <person name="Lee S.L."/>
            <person name="Lopez-Ezquerra A."/>
            <person name="Mallet L."/>
            <person name="Monroy-Kuhn J.M."/>
            <person name="Moser A."/>
            <person name="Murali S.C."/>
            <person name="Muzny D.M."/>
            <person name="Otani S."/>
            <person name="Piulachs M.-D."/>
            <person name="Poelchau M."/>
            <person name="Qu J."/>
            <person name="Schaub F."/>
            <person name="Wada-Katsumata A."/>
            <person name="Worley K.C."/>
            <person name="Xie Q."/>
            <person name="Ylla G."/>
            <person name="Poulsen M."/>
            <person name="Gibbs R.A."/>
            <person name="Schal C."/>
            <person name="Richards S."/>
            <person name="Belles X."/>
            <person name="Korb J."/>
            <person name="Bornberg-Bauer E."/>
        </authorList>
    </citation>
    <scope>NUCLEOTIDE SEQUENCE [LARGE SCALE GENOMIC DNA]</scope>
    <source>
        <tissue evidence="3">Whole body</tissue>
    </source>
</reference>
<gene>
    <name evidence="3" type="ORF">B7P43_G01978</name>
</gene>
<dbReference type="GO" id="GO:0005509">
    <property type="term" value="F:calcium ion binding"/>
    <property type="evidence" value="ECO:0007669"/>
    <property type="project" value="TreeGrafter"/>
</dbReference>
<dbReference type="GO" id="GO:0001786">
    <property type="term" value="F:phosphatidylserine binding"/>
    <property type="evidence" value="ECO:0007669"/>
    <property type="project" value="TreeGrafter"/>
</dbReference>
<dbReference type="PROSITE" id="PS50004">
    <property type="entry name" value="C2"/>
    <property type="match status" value="2"/>
</dbReference>
<dbReference type="GO" id="GO:0005544">
    <property type="term" value="F:calcium-dependent phospholipid binding"/>
    <property type="evidence" value="ECO:0007669"/>
    <property type="project" value="TreeGrafter"/>
</dbReference>
<dbReference type="CDD" id="cd00276">
    <property type="entry name" value="C2B_Synaptotagmin"/>
    <property type="match status" value="1"/>
</dbReference>
<dbReference type="SUPFAM" id="SSF49562">
    <property type="entry name" value="C2 domain (Calcium/lipid-binding domain, CaLB)"/>
    <property type="match status" value="2"/>
</dbReference>
<dbReference type="GO" id="GO:0030276">
    <property type="term" value="F:clathrin binding"/>
    <property type="evidence" value="ECO:0007669"/>
    <property type="project" value="TreeGrafter"/>
</dbReference>
<dbReference type="EMBL" id="NEVH01016943">
    <property type="protein sequence ID" value="PNF25077.1"/>
    <property type="molecule type" value="Genomic_DNA"/>
</dbReference>
<evidence type="ECO:0000313" key="3">
    <source>
        <dbReference type="EMBL" id="PNF25077.1"/>
    </source>
</evidence>
<name>A0A2J7Q912_9NEOP</name>
<dbReference type="PANTHER" id="PTHR10024:SF234">
    <property type="entry name" value="SYNAPTOTAGMIN-15-RELATED"/>
    <property type="match status" value="1"/>
</dbReference>
<dbReference type="Proteomes" id="UP000235965">
    <property type="component" value="Unassembled WGS sequence"/>
</dbReference>
<evidence type="ECO:0000256" key="1">
    <source>
        <dbReference type="SAM" id="MobiDB-lite"/>
    </source>
</evidence>
<protein>
    <recommendedName>
        <fullName evidence="2">C2 domain-containing protein</fullName>
    </recommendedName>
</protein>
<dbReference type="PANTHER" id="PTHR10024">
    <property type="entry name" value="SYNAPTOTAGMIN"/>
    <property type="match status" value="1"/>
</dbReference>
<feature type="compositionally biased region" description="Basic and acidic residues" evidence="1">
    <location>
        <begin position="151"/>
        <end position="163"/>
    </location>
</feature>
<evidence type="ECO:0000259" key="2">
    <source>
        <dbReference type="PROSITE" id="PS50004"/>
    </source>
</evidence>
<dbReference type="GO" id="GO:0017156">
    <property type="term" value="P:calcium-ion regulated exocytosis"/>
    <property type="evidence" value="ECO:0007669"/>
    <property type="project" value="TreeGrafter"/>
</dbReference>
<proteinExistence type="predicted"/>
<dbReference type="STRING" id="105785.A0A2J7Q912"/>
<dbReference type="InterPro" id="IPR000008">
    <property type="entry name" value="C2_dom"/>
</dbReference>
<feature type="domain" description="C2" evidence="2">
    <location>
        <begin position="301"/>
        <end position="417"/>
    </location>
</feature>
<dbReference type="GO" id="GO:0070382">
    <property type="term" value="C:exocytic vesicle"/>
    <property type="evidence" value="ECO:0007669"/>
    <property type="project" value="TreeGrafter"/>
</dbReference>
<dbReference type="GO" id="GO:0000149">
    <property type="term" value="F:SNARE binding"/>
    <property type="evidence" value="ECO:0007669"/>
    <property type="project" value="TreeGrafter"/>
</dbReference>
<dbReference type="InParanoid" id="A0A2J7Q912"/>
<dbReference type="AlphaFoldDB" id="A0A2J7Q912"/>
<keyword evidence="4" id="KW-1185">Reference proteome</keyword>
<evidence type="ECO:0000313" key="4">
    <source>
        <dbReference type="Proteomes" id="UP000235965"/>
    </source>
</evidence>
<dbReference type="GO" id="GO:0005886">
    <property type="term" value="C:plasma membrane"/>
    <property type="evidence" value="ECO:0007669"/>
    <property type="project" value="TreeGrafter"/>
</dbReference>
<dbReference type="Pfam" id="PF00168">
    <property type="entry name" value="C2"/>
    <property type="match status" value="2"/>
</dbReference>
<comment type="caution">
    <text evidence="3">The sequence shown here is derived from an EMBL/GenBank/DDBJ whole genome shotgun (WGS) entry which is preliminary data.</text>
</comment>
<sequence>MDIYHENIVSVRHCKTFAFETGLFVMWRLGCCPCWKGSAKPEVEDSSLLTDPQWQSDGGAMKAQYYTVRRISSFGRTVSGEDISDTGGEQRNEGMEYRAELRTAKFQKSEPDDTNGDYYGDPGGTAMALRPPHKLPQPHRRWPRALNPFRSPRELSKSREEKEAVDLCVPSITVSSPELLRDGARDQGNPTHPGSPLRHAGTMVNMSPTKVLQQQVRWLNSQSMQDINTALTCSHKKDGSNANMSVKGIDTAEIARTYGLDTSLYIPVDTDSGLMSRSNEALNAWRSSDTRGKADWLQEASCGTIHFTAAYFQKKKLLIHVNKVEHLPPKGEHHTYSVVVKLIILPLDKQLHVSKIYKNNLNPEIEEDFEFIIKHPLGKVLRLSVYDADYQGKHEAVGHALFYLEDVMAGRPRKYAMRLYKQSQPDVDPGNIRVSLSYKRETMILNVLVMEACNLLLPMSAAKNKRPADKYNTYVKVVYISCGEKMKSRKSAIVYNNRNPTYNEIFTFKLSSNFLHESSIIVSVMLKGKLKKDMPIGRLVLGPFQYTEGREKTPWGRALLSQEEVTHWFRMYL</sequence>
<feature type="compositionally biased region" description="Basic residues" evidence="1">
    <location>
        <begin position="131"/>
        <end position="143"/>
    </location>
</feature>
<organism evidence="3 4">
    <name type="scientific">Cryptotermes secundus</name>
    <dbReference type="NCBI Taxonomy" id="105785"/>
    <lineage>
        <taxon>Eukaryota</taxon>
        <taxon>Metazoa</taxon>
        <taxon>Ecdysozoa</taxon>
        <taxon>Arthropoda</taxon>
        <taxon>Hexapoda</taxon>
        <taxon>Insecta</taxon>
        <taxon>Pterygota</taxon>
        <taxon>Neoptera</taxon>
        <taxon>Polyneoptera</taxon>
        <taxon>Dictyoptera</taxon>
        <taxon>Blattodea</taxon>
        <taxon>Blattoidea</taxon>
        <taxon>Termitoidae</taxon>
        <taxon>Kalotermitidae</taxon>
        <taxon>Cryptotermitinae</taxon>
        <taxon>Cryptotermes</taxon>
    </lineage>
</organism>
<feature type="region of interest" description="Disordered" evidence="1">
    <location>
        <begin position="180"/>
        <end position="199"/>
    </location>
</feature>
<dbReference type="Gene3D" id="2.60.40.150">
    <property type="entry name" value="C2 domain"/>
    <property type="match status" value="2"/>
</dbReference>